<gene>
    <name evidence="1" type="ORF">Y1Q_0007901</name>
</gene>
<evidence type="ECO:0000313" key="2">
    <source>
        <dbReference type="Proteomes" id="UP000050525"/>
    </source>
</evidence>
<evidence type="ECO:0000313" key="1">
    <source>
        <dbReference type="EMBL" id="KYO35307.1"/>
    </source>
</evidence>
<dbReference type="AlphaFoldDB" id="A0A151NES7"/>
<proteinExistence type="predicted"/>
<name>A0A151NES7_ALLMI</name>
<organism evidence="1 2">
    <name type="scientific">Alligator mississippiensis</name>
    <name type="common">American alligator</name>
    <dbReference type="NCBI Taxonomy" id="8496"/>
    <lineage>
        <taxon>Eukaryota</taxon>
        <taxon>Metazoa</taxon>
        <taxon>Chordata</taxon>
        <taxon>Craniata</taxon>
        <taxon>Vertebrata</taxon>
        <taxon>Euteleostomi</taxon>
        <taxon>Archelosauria</taxon>
        <taxon>Archosauria</taxon>
        <taxon>Crocodylia</taxon>
        <taxon>Alligatoridae</taxon>
        <taxon>Alligatorinae</taxon>
        <taxon>Alligator</taxon>
    </lineage>
</organism>
<accession>A0A151NES7</accession>
<reference evidence="1 2" key="1">
    <citation type="journal article" date="2012" name="Genome Biol.">
        <title>Sequencing three crocodilian genomes to illuminate the evolution of archosaurs and amniotes.</title>
        <authorList>
            <person name="St John J.A."/>
            <person name="Braun E.L."/>
            <person name="Isberg S.R."/>
            <person name="Miles L.G."/>
            <person name="Chong A.Y."/>
            <person name="Gongora J."/>
            <person name="Dalzell P."/>
            <person name="Moran C."/>
            <person name="Bed'hom B."/>
            <person name="Abzhanov A."/>
            <person name="Burgess S.C."/>
            <person name="Cooksey A.M."/>
            <person name="Castoe T.A."/>
            <person name="Crawford N.G."/>
            <person name="Densmore L.D."/>
            <person name="Drew J.C."/>
            <person name="Edwards S.V."/>
            <person name="Faircloth B.C."/>
            <person name="Fujita M.K."/>
            <person name="Greenwold M.J."/>
            <person name="Hoffmann F.G."/>
            <person name="Howard J.M."/>
            <person name="Iguchi T."/>
            <person name="Janes D.E."/>
            <person name="Khan S.Y."/>
            <person name="Kohno S."/>
            <person name="de Koning A.J."/>
            <person name="Lance S.L."/>
            <person name="McCarthy F.M."/>
            <person name="McCormack J.E."/>
            <person name="Merchant M.E."/>
            <person name="Peterson D.G."/>
            <person name="Pollock D.D."/>
            <person name="Pourmand N."/>
            <person name="Raney B.J."/>
            <person name="Roessler K.A."/>
            <person name="Sanford J.R."/>
            <person name="Sawyer R.H."/>
            <person name="Schmidt C.J."/>
            <person name="Triplett E.W."/>
            <person name="Tuberville T.D."/>
            <person name="Venegas-Anaya M."/>
            <person name="Howard J.T."/>
            <person name="Jarvis E.D."/>
            <person name="Guillette L.J.Jr."/>
            <person name="Glenn T.C."/>
            <person name="Green R.E."/>
            <person name="Ray D.A."/>
        </authorList>
    </citation>
    <scope>NUCLEOTIDE SEQUENCE [LARGE SCALE GENOMIC DNA]</scope>
    <source>
        <strain evidence="1">KSC_2009_1</strain>
    </source>
</reference>
<dbReference type="Proteomes" id="UP000050525">
    <property type="component" value="Unassembled WGS sequence"/>
</dbReference>
<dbReference type="EMBL" id="AKHW03003201">
    <property type="protein sequence ID" value="KYO35307.1"/>
    <property type="molecule type" value="Genomic_DNA"/>
</dbReference>
<protein>
    <submittedName>
        <fullName evidence="1">Uncharacterized protein</fullName>
    </submittedName>
</protein>
<comment type="caution">
    <text evidence="1">The sequence shown here is derived from an EMBL/GenBank/DDBJ whole genome shotgun (WGS) entry which is preliminary data.</text>
</comment>
<sequence>MPPMAVVTASSSAFKASLGKPGGAAVHWSHLWDHPCTPKRIPANLIGTALQLHAGDGHKLAAGMCHQGHQHALAWILWMCWLHQCRMQDWTQLLNQIIMVAEECLAELPMRREGTRQTRDSGLGLWPWRRDTWRP</sequence>
<keyword evidence="2" id="KW-1185">Reference proteome</keyword>